<evidence type="ECO:0000256" key="2">
    <source>
        <dbReference type="ARBA" id="ARBA00004123"/>
    </source>
</evidence>
<dbReference type="AlphaFoldDB" id="A0A8C8RPP7"/>
<evidence type="ECO:0000256" key="1">
    <source>
        <dbReference type="ARBA" id="ARBA00001968"/>
    </source>
</evidence>
<dbReference type="GO" id="GO:0016787">
    <property type="term" value="F:hydrolase activity"/>
    <property type="evidence" value="ECO:0007669"/>
    <property type="project" value="UniProtKB-KW"/>
</dbReference>
<accession>A0A8C8RPP7</accession>
<dbReference type="GO" id="GO:0005634">
    <property type="term" value="C:nucleus"/>
    <property type="evidence" value="ECO:0007669"/>
    <property type="project" value="UniProtKB-SubCell"/>
</dbReference>
<dbReference type="PANTHER" id="PTHR22930:SF206">
    <property type="entry name" value="NUCLEASE HARBI1"/>
    <property type="match status" value="1"/>
</dbReference>
<dbReference type="InterPro" id="IPR045249">
    <property type="entry name" value="HARBI1-like"/>
</dbReference>
<keyword evidence="7" id="KW-0539">Nucleus</keyword>
<dbReference type="Proteomes" id="UP000694393">
    <property type="component" value="Unplaced"/>
</dbReference>
<sequence length="366" mass="41789">MWHQESAPPPPATPIKQEVTSDWWDCVVLTIWDDEHTEWWDRIVMQMWDDEQWVQNFRMWKATFLELCSELAPALRRKDTNMRSALTVEKRVAIALWKMAIPDCYRSVANQFGVGRSTVGVALTQVCTAINRVLLRRTVTLGNVSEIVDGFDAMGFPNCGGAIDGTHIPILAPDHLATEYINRKGYFSMVLQALVDHRGRFTDINAGWSGKVHDARIFRNSGLKITVGDVEMPTVILGDPAYPLMPWLMKPYTGSLDQSKERFNYRLSRSRMTVECAFGRLKGRWRCLYGRLDLSENNIPAVIASCCVLHNICENQGERFCPVWETEAQRLEEAYEQPATRSIRGDKGEASRIREALREHFSHALP</sequence>
<keyword evidence="6" id="KW-0378">Hydrolase</keyword>
<reference evidence="9" key="2">
    <citation type="submission" date="2025-09" db="UniProtKB">
        <authorList>
            <consortium name="Ensembl"/>
        </authorList>
    </citation>
    <scope>IDENTIFICATION</scope>
</reference>
<proteinExistence type="inferred from homology"/>
<evidence type="ECO:0000256" key="6">
    <source>
        <dbReference type="ARBA" id="ARBA00022801"/>
    </source>
</evidence>
<comment type="subcellular location">
    <subcellularLocation>
        <location evidence="2">Nucleus</location>
    </subcellularLocation>
</comment>
<organism evidence="9 10">
    <name type="scientific">Pelusios castaneus</name>
    <name type="common">West African mud turtle</name>
    <dbReference type="NCBI Taxonomy" id="367368"/>
    <lineage>
        <taxon>Eukaryota</taxon>
        <taxon>Metazoa</taxon>
        <taxon>Chordata</taxon>
        <taxon>Craniata</taxon>
        <taxon>Vertebrata</taxon>
        <taxon>Euteleostomi</taxon>
        <taxon>Archelosauria</taxon>
        <taxon>Testudinata</taxon>
        <taxon>Testudines</taxon>
        <taxon>Pleurodira</taxon>
        <taxon>Pelomedusidae</taxon>
        <taxon>Pelusios</taxon>
    </lineage>
</organism>
<dbReference type="Pfam" id="PF13359">
    <property type="entry name" value="DDE_Tnp_4"/>
    <property type="match status" value="1"/>
</dbReference>
<keyword evidence="10" id="KW-1185">Reference proteome</keyword>
<protein>
    <recommendedName>
        <fullName evidence="8">DDE Tnp4 domain-containing protein</fullName>
    </recommendedName>
</protein>
<dbReference type="Ensembl" id="ENSPCET00000009379.1">
    <property type="protein sequence ID" value="ENSPCEP00000009057.1"/>
    <property type="gene ID" value="ENSPCEG00000007252.1"/>
</dbReference>
<feature type="domain" description="DDE Tnp4" evidence="8">
    <location>
        <begin position="163"/>
        <end position="311"/>
    </location>
</feature>
<evidence type="ECO:0000256" key="4">
    <source>
        <dbReference type="ARBA" id="ARBA00022722"/>
    </source>
</evidence>
<evidence type="ECO:0000313" key="9">
    <source>
        <dbReference type="Ensembl" id="ENSPCEP00000009057.1"/>
    </source>
</evidence>
<dbReference type="GO" id="GO:0004518">
    <property type="term" value="F:nuclease activity"/>
    <property type="evidence" value="ECO:0007669"/>
    <property type="project" value="UniProtKB-KW"/>
</dbReference>
<name>A0A8C8RPP7_9SAUR</name>
<comment type="cofactor">
    <cofactor evidence="1">
        <name>a divalent metal cation</name>
        <dbReference type="ChEBI" id="CHEBI:60240"/>
    </cofactor>
</comment>
<keyword evidence="4" id="KW-0540">Nuclease</keyword>
<evidence type="ECO:0000256" key="5">
    <source>
        <dbReference type="ARBA" id="ARBA00022723"/>
    </source>
</evidence>
<keyword evidence="5" id="KW-0479">Metal-binding</keyword>
<reference evidence="9" key="1">
    <citation type="submission" date="2025-08" db="UniProtKB">
        <authorList>
            <consortium name="Ensembl"/>
        </authorList>
    </citation>
    <scope>IDENTIFICATION</scope>
</reference>
<evidence type="ECO:0000259" key="8">
    <source>
        <dbReference type="Pfam" id="PF13359"/>
    </source>
</evidence>
<evidence type="ECO:0000256" key="3">
    <source>
        <dbReference type="ARBA" id="ARBA00006958"/>
    </source>
</evidence>
<evidence type="ECO:0000256" key="7">
    <source>
        <dbReference type="ARBA" id="ARBA00023242"/>
    </source>
</evidence>
<evidence type="ECO:0000313" key="10">
    <source>
        <dbReference type="Proteomes" id="UP000694393"/>
    </source>
</evidence>
<comment type="similarity">
    <text evidence="3">Belongs to the HARBI1 family.</text>
</comment>
<dbReference type="PANTHER" id="PTHR22930">
    <property type="match status" value="1"/>
</dbReference>
<dbReference type="GO" id="GO:0046872">
    <property type="term" value="F:metal ion binding"/>
    <property type="evidence" value="ECO:0007669"/>
    <property type="project" value="UniProtKB-KW"/>
</dbReference>
<dbReference type="InterPro" id="IPR027806">
    <property type="entry name" value="HARBI1_dom"/>
</dbReference>